<keyword evidence="1" id="KW-0812">Transmembrane</keyword>
<keyword evidence="1" id="KW-0472">Membrane</keyword>
<reference evidence="2" key="1">
    <citation type="submission" date="2015-07" db="EMBL/GenBank/DDBJ databases">
        <title>MeaNS - Measles Nucleotide Surveillance Program.</title>
        <authorList>
            <person name="Tran T."/>
            <person name="Druce J."/>
        </authorList>
    </citation>
    <scope>NUCLEOTIDE SEQUENCE</scope>
    <source>
        <strain evidence="2">UCB-OBI-ISO-001</strain>
        <tissue evidence="2">Gonad</tissue>
    </source>
</reference>
<accession>A0A0L8FGV7</accession>
<feature type="transmembrane region" description="Helical" evidence="1">
    <location>
        <begin position="98"/>
        <end position="119"/>
    </location>
</feature>
<proteinExistence type="predicted"/>
<protein>
    <submittedName>
        <fullName evidence="2">Uncharacterized protein</fullName>
    </submittedName>
</protein>
<dbReference type="KEGG" id="obi:106883584"/>
<dbReference type="OrthoDB" id="10032541at2759"/>
<feature type="transmembrane region" description="Helical" evidence="1">
    <location>
        <begin position="35"/>
        <end position="57"/>
    </location>
</feature>
<keyword evidence="1" id="KW-1133">Transmembrane helix</keyword>
<evidence type="ECO:0000256" key="1">
    <source>
        <dbReference type="SAM" id="Phobius"/>
    </source>
</evidence>
<dbReference type="OMA" id="KEKTWFL"/>
<feature type="transmembrane region" description="Helical" evidence="1">
    <location>
        <begin position="63"/>
        <end position="86"/>
    </location>
</feature>
<name>A0A0L8FGV7_OCTBM</name>
<dbReference type="EMBL" id="KQ432932">
    <property type="protein sequence ID" value="KOF62616.1"/>
    <property type="molecule type" value="Genomic_DNA"/>
</dbReference>
<gene>
    <name evidence="2" type="ORF">OCBIM_22022632mg</name>
</gene>
<evidence type="ECO:0000313" key="2">
    <source>
        <dbReference type="EMBL" id="KOF62616.1"/>
    </source>
</evidence>
<dbReference type="AlphaFoldDB" id="A0A0L8FGV7"/>
<organism evidence="2">
    <name type="scientific">Octopus bimaculoides</name>
    <name type="common">California two-spotted octopus</name>
    <dbReference type="NCBI Taxonomy" id="37653"/>
    <lineage>
        <taxon>Eukaryota</taxon>
        <taxon>Metazoa</taxon>
        <taxon>Spiralia</taxon>
        <taxon>Lophotrochozoa</taxon>
        <taxon>Mollusca</taxon>
        <taxon>Cephalopoda</taxon>
        <taxon>Coleoidea</taxon>
        <taxon>Octopodiformes</taxon>
        <taxon>Octopoda</taxon>
        <taxon>Incirrata</taxon>
        <taxon>Octopodidae</taxon>
        <taxon>Octopus</taxon>
    </lineage>
</organism>
<sequence>MPDDNTRLLAGNVPEDSRPSYYSDADMGRTKTAQVIFVGTLILMVFITISLSIYQGVHQQANGALYFMLGLSLIGFVVVELLMVNFIRKGDLSREKTWFLYFVGGCVFLEAIFTDVLLFH</sequence>